<comment type="caution">
    <text evidence="1">The sequence shown here is derived from an EMBL/GenBank/DDBJ whole genome shotgun (WGS) entry which is preliminary data.</text>
</comment>
<accession>A0A8H5FA83</accession>
<dbReference type="AlphaFoldDB" id="A0A8H5FA83"/>
<name>A0A8H5FA83_9AGAR</name>
<evidence type="ECO:0000313" key="1">
    <source>
        <dbReference type="EMBL" id="KAF5328918.1"/>
    </source>
</evidence>
<proteinExistence type="predicted"/>
<organism evidence="1 2">
    <name type="scientific">Tetrapyrgos nigripes</name>
    <dbReference type="NCBI Taxonomy" id="182062"/>
    <lineage>
        <taxon>Eukaryota</taxon>
        <taxon>Fungi</taxon>
        <taxon>Dikarya</taxon>
        <taxon>Basidiomycota</taxon>
        <taxon>Agaricomycotina</taxon>
        <taxon>Agaricomycetes</taxon>
        <taxon>Agaricomycetidae</taxon>
        <taxon>Agaricales</taxon>
        <taxon>Marasmiineae</taxon>
        <taxon>Marasmiaceae</taxon>
        <taxon>Tetrapyrgos</taxon>
    </lineage>
</organism>
<reference evidence="1 2" key="1">
    <citation type="journal article" date="2020" name="ISME J.">
        <title>Uncovering the hidden diversity of litter-decomposition mechanisms in mushroom-forming fungi.</title>
        <authorList>
            <person name="Floudas D."/>
            <person name="Bentzer J."/>
            <person name="Ahren D."/>
            <person name="Johansson T."/>
            <person name="Persson P."/>
            <person name="Tunlid A."/>
        </authorList>
    </citation>
    <scope>NUCLEOTIDE SEQUENCE [LARGE SCALE GENOMIC DNA]</scope>
    <source>
        <strain evidence="1 2">CBS 291.85</strain>
    </source>
</reference>
<keyword evidence="2" id="KW-1185">Reference proteome</keyword>
<protein>
    <submittedName>
        <fullName evidence="1">Uncharacterized protein</fullName>
    </submittedName>
</protein>
<evidence type="ECO:0000313" key="2">
    <source>
        <dbReference type="Proteomes" id="UP000559256"/>
    </source>
</evidence>
<sequence length="96" mass="10822">MVAAWNSRSKSRFKHVIIRSKLQRQVVLVGLYLPNDRNVWTWSGLGPMMSTTTTVAIEMPATANIPSSLLHDFGPLTLKDKPLNHHQEPKECQAVE</sequence>
<gene>
    <name evidence="1" type="ORF">D9758_018314</name>
</gene>
<dbReference type="Proteomes" id="UP000559256">
    <property type="component" value="Unassembled WGS sequence"/>
</dbReference>
<dbReference type="EMBL" id="JAACJM010000354">
    <property type="protein sequence ID" value="KAF5328918.1"/>
    <property type="molecule type" value="Genomic_DNA"/>
</dbReference>